<dbReference type="OrthoDB" id="610608at2759"/>
<dbReference type="STRING" id="105984.A0A427YBN8"/>
<dbReference type="GeneID" id="39585591"/>
<dbReference type="PROSITE" id="PS51387">
    <property type="entry name" value="FAD_PCMH"/>
    <property type="match status" value="1"/>
</dbReference>
<evidence type="ECO:0000313" key="7">
    <source>
        <dbReference type="EMBL" id="RSH88503.1"/>
    </source>
</evidence>
<dbReference type="Gene3D" id="3.30.43.10">
    <property type="entry name" value="Uridine Diphospho-n-acetylenolpyruvylglucosamine Reductase, domain 2"/>
    <property type="match status" value="1"/>
</dbReference>
<dbReference type="Gene3D" id="3.30.465.10">
    <property type="match status" value="1"/>
</dbReference>
<accession>A0A427YBN8</accession>
<dbReference type="PANTHER" id="PTHR43762">
    <property type="entry name" value="L-GULONOLACTONE OXIDASE"/>
    <property type="match status" value="1"/>
</dbReference>
<dbReference type="Proteomes" id="UP000279236">
    <property type="component" value="Unassembled WGS sequence"/>
</dbReference>
<organism evidence="7 8">
    <name type="scientific">Apiotrichum porosum</name>
    <dbReference type="NCBI Taxonomy" id="105984"/>
    <lineage>
        <taxon>Eukaryota</taxon>
        <taxon>Fungi</taxon>
        <taxon>Dikarya</taxon>
        <taxon>Basidiomycota</taxon>
        <taxon>Agaricomycotina</taxon>
        <taxon>Tremellomycetes</taxon>
        <taxon>Trichosporonales</taxon>
        <taxon>Trichosporonaceae</taxon>
        <taxon>Apiotrichum</taxon>
    </lineage>
</organism>
<keyword evidence="3" id="KW-0560">Oxidoreductase</keyword>
<feature type="domain" description="FAD-binding PCMH-type" evidence="6">
    <location>
        <begin position="55"/>
        <end position="229"/>
    </location>
</feature>
<feature type="compositionally biased region" description="Polar residues" evidence="5">
    <location>
        <begin position="1"/>
        <end position="16"/>
    </location>
</feature>
<comment type="pathway">
    <text evidence="1">Cofactor biosynthesis; D-erythroascorbate biosynthesis; dehydro-D-arabinono-1,4-lactone from D-arabinose: step 2/2.</text>
</comment>
<dbReference type="InterPro" id="IPR016166">
    <property type="entry name" value="FAD-bd_PCMH"/>
</dbReference>
<dbReference type="InterPro" id="IPR016171">
    <property type="entry name" value="Vanillyl_alc_oxidase_C-sub2"/>
</dbReference>
<dbReference type="Pfam" id="PF01565">
    <property type="entry name" value="FAD_binding_4"/>
    <property type="match status" value="1"/>
</dbReference>
<dbReference type="UniPathway" id="UPA00771">
    <property type="reaction ID" value="UER00766"/>
</dbReference>
<evidence type="ECO:0000313" key="8">
    <source>
        <dbReference type="Proteomes" id="UP000279236"/>
    </source>
</evidence>
<sequence>MSADNNTSPAGPSGSTPAERDLVSISTPELQAALEPVSVPTRSPLAGFTNWARTFECRPQRVFAPTTNEQCRQIVELARREGATVHPVGVGHSPSDLACTNGWLVRMEGLKGALEISHEKMTATFAAGTTLHAVHAALGAANPPLALRNIGSISDQTIGGLISTATHGSGVDYPVISEDVQSLDIVLPLEGAPVVHTTRTEDEQLFAASQCGLGATGLLLTVEIRVEHAYRLEEHKDSYTVDEVLENLDEIKKSAQHVRVWWYPGNGMVVARANRTYLPAQPQSDRMGHFLGYHVTQFLLFVSRYVRSFTPYVGKWAWSLAKPSSVVVDDSHKVFNFDCLFPQYTSEWALDAAQARECLEALREYIDTEARDPNGVRVHFPVEIRWSAADDIPLSPSYGRETCWIGVVTYRPYGLPVPYRKYQGRFAEICAEHGGRPHWAKEHSLTPKGIEALYPRYVDFKSTLQRVDPNGVMRSEYTRRHIDGEDVATRIFKRRP</sequence>
<dbReference type="GO" id="GO:0071949">
    <property type="term" value="F:FAD binding"/>
    <property type="evidence" value="ECO:0007669"/>
    <property type="project" value="InterPro"/>
</dbReference>
<dbReference type="RefSeq" id="XP_028480711.1">
    <property type="nucleotide sequence ID" value="XM_028616854.1"/>
</dbReference>
<keyword evidence="8" id="KW-1185">Reference proteome</keyword>
<protein>
    <recommendedName>
        <fullName evidence="2">D-arabinono-1,4-lactone oxidase</fullName>
        <ecNumber evidence="2">1.1.3.37</ecNumber>
    </recommendedName>
    <alternativeName>
        <fullName evidence="4">L-galactono-gamma-lactone oxidase</fullName>
    </alternativeName>
</protein>
<dbReference type="GO" id="GO:0005739">
    <property type="term" value="C:mitochondrion"/>
    <property type="evidence" value="ECO:0007669"/>
    <property type="project" value="TreeGrafter"/>
</dbReference>
<dbReference type="Gene3D" id="3.30.70.2520">
    <property type="match status" value="1"/>
</dbReference>
<dbReference type="Pfam" id="PF04030">
    <property type="entry name" value="ALO"/>
    <property type="match status" value="1"/>
</dbReference>
<gene>
    <name evidence="7" type="primary">ALO1</name>
    <name evidence="7" type="ORF">EHS24_001048</name>
</gene>
<feature type="region of interest" description="Disordered" evidence="5">
    <location>
        <begin position="1"/>
        <end position="21"/>
    </location>
</feature>
<dbReference type="Gene3D" id="1.10.45.10">
    <property type="entry name" value="Vanillyl-alcohol Oxidase, Chain A, domain 4"/>
    <property type="match status" value="1"/>
</dbReference>
<name>A0A427YBN8_9TREE</name>
<dbReference type="InterPro" id="IPR036318">
    <property type="entry name" value="FAD-bd_PCMH-like_sf"/>
</dbReference>
<dbReference type="SUPFAM" id="SSF56176">
    <property type="entry name" value="FAD-binding/transporter-associated domain-like"/>
    <property type="match status" value="1"/>
</dbReference>
<comment type="caution">
    <text evidence="7">The sequence shown here is derived from an EMBL/GenBank/DDBJ whole genome shotgun (WGS) entry which is preliminary data.</text>
</comment>
<dbReference type="InterPro" id="IPR010031">
    <property type="entry name" value="FAD_lactone_oxidase-like"/>
</dbReference>
<proteinExistence type="predicted"/>
<dbReference type="EC" id="1.1.3.37" evidence="2"/>
<dbReference type="EMBL" id="RSCE01000001">
    <property type="protein sequence ID" value="RSH88503.1"/>
    <property type="molecule type" value="Genomic_DNA"/>
</dbReference>
<evidence type="ECO:0000256" key="1">
    <source>
        <dbReference type="ARBA" id="ARBA00005083"/>
    </source>
</evidence>
<evidence type="ECO:0000259" key="6">
    <source>
        <dbReference type="PROSITE" id="PS51387"/>
    </source>
</evidence>
<evidence type="ECO:0000256" key="2">
    <source>
        <dbReference type="ARBA" id="ARBA00013136"/>
    </source>
</evidence>
<dbReference type="PANTHER" id="PTHR43762:SF1">
    <property type="entry name" value="D-ARABINONO-1,4-LACTONE OXIDASE"/>
    <property type="match status" value="1"/>
</dbReference>
<dbReference type="PIRSF" id="PIRSF000136">
    <property type="entry name" value="LGO_GLO"/>
    <property type="match status" value="1"/>
</dbReference>
<reference evidence="7 8" key="1">
    <citation type="submission" date="2018-11" db="EMBL/GenBank/DDBJ databases">
        <title>Genome sequence of Apiotrichum porosum DSM 27194.</title>
        <authorList>
            <person name="Aliyu H."/>
            <person name="Gorte O."/>
            <person name="Ochsenreither K."/>
        </authorList>
    </citation>
    <scope>NUCLEOTIDE SEQUENCE [LARGE SCALE GENOMIC DNA]</scope>
    <source>
        <strain evidence="7 8">DSM 27194</strain>
    </source>
</reference>
<evidence type="ECO:0000256" key="5">
    <source>
        <dbReference type="SAM" id="MobiDB-lite"/>
    </source>
</evidence>
<dbReference type="InterPro" id="IPR007173">
    <property type="entry name" value="ALO_C"/>
</dbReference>
<evidence type="ECO:0000256" key="4">
    <source>
        <dbReference type="ARBA" id="ARBA00033418"/>
    </source>
</evidence>
<dbReference type="GO" id="GO:0016020">
    <property type="term" value="C:membrane"/>
    <property type="evidence" value="ECO:0007669"/>
    <property type="project" value="InterPro"/>
</dbReference>
<dbReference type="AlphaFoldDB" id="A0A427YBN8"/>
<evidence type="ECO:0000256" key="3">
    <source>
        <dbReference type="ARBA" id="ARBA00023002"/>
    </source>
</evidence>
<dbReference type="GO" id="GO:0003885">
    <property type="term" value="F:D-arabinono-1,4-lactone oxidase activity"/>
    <property type="evidence" value="ECO:0007669"/>
    <property type="project" value="UniProtKB-EC"/>
</dbReference>
<dbReference type="InterPro" id="IPR016167">
    <property type="entry name" value="FAD-bd_PCMH_sub1"/>
</dbReference>
<dbReference type="InterPro" id="IPR006094">
    <property type="entry name" value="Oxid_FAD_bind_N"/>
</dbReference>
<dbReference type="InterPro" id="IPR016169">
    <property type="entry name" value="FAD-bd_PCMH_sub2"/>
</dbReference>